<proteinExistence type="predicted"/>
<dbReference type="HOGENOM" id="CLU_128553_0_0_1"/>
<dbReference type="PANTHER" id="PTHR11511">
    <property type="entry name" value="LARVAL STORAGE PROTEIN/PHENOLOXIDASE"/>
    <property type="match status" value="1"/>
</dbReference>
<reference evidence="2 4" key="4">
    <citation type="journal article" date="2007" name="Genome Biol.">
        <title>Update of the Anopheles gambiae PEST genome assembly.</title>
        <authorList>
            <person name="Sharakhova M.V."/>
            <person name="Hammond M.P."/>
            <person name="Lobo N.F."/>
            <person name="Krzywinski J."/>
            <person name="Unger M.F."/>
            <person name="Hillenmeyer M.E."/>
            <person name="Bruggner R.V."/>
            <person name="Birney E."/>
            <person name="Collins F.H."/>
        </authorList>
    </citation>
    <scope>NUCLEOTIDE SEQUENCE [LARGE SCALE GENOMIC DNA]</scope>
    <source>
        <strain evidence="2 4">PEST</strain>
    </source>
</reference>
<name>A0NB46_ANOGA</name>
<dbReference type="AlphaFoldDB" id="A0NB46"/>
<accession>A0NB46</accession>
<dbReference type="VEuPathDB" id="VectorBase:AGAMI1_003851"/>
<reference evidence="2 4" key="3">
    <citation type="journal article" date="2004" name="Trends Parasitol.">
        <title>The Anopheles gambiae genome: an update.</title>
        <authorList>
            <person name="Mongin E."/>
            <person name="Louis C."/>
            <person name="Holt R.A."/>
            <person name="Birney E."/>
            <person name="Collins F.H."/>
        </authorList>
    </citation>
    <scope>NUCLEOTIDE SEQUENCE [LARGE SCALE GENOMIC DNA]</scope>
    <source>
        <strain evidence="2 4">PEST</strain>
    </source>
</reference>
<dbReference type="EnsemblMetazoa" id="AGAP012617-RA">
    <property type="protein sequence ID" value="AGAP012617-PA"/>
    <property type="gene ID" value="AGAP012617"/>
</dbReference>
<organism evidence="2">
    <name type="scientific">Anopheles gambiae</name>
    <name type="common">African malaria mosquito</name>
    <dbReference type="NCBI Taxonomy" id="7165"/>
    <lineage>
        <taxon>Eukaryota</taxon>
        <taxon>Metazoa</taxon>
        <taxon>Ecdysozoa</taxon>
        <taxon>Arthropoda</taxon>
        <taxon>Hexapoda</taxon>
        <taxon>Insecta</taxon>
        <taxon>Pterygota</taxon>
        <taxon>Neoptera</taxon>
        <taxon>Endopterygota</taxon>
        <taxon>Diptera</taxon>
        <taxon>Nematocera</taxon>
        <taxon>Culicoidea</taxon>
        <taxon>Culicidae</taxon>
        <taxon>Anophelinae</taxon>
        <taxon>Anopheles</taxon>
    </lineage>
</organism>
<reference evidence="3" key="6">
    <citation type="submission" date="2021-01" db="UniProtKB">
        <authorList>
            <consortium name="EnsemblMetazoa"/>
        </authorList>
    </citation>
    <scope>IDENTIFICATION</scope>
    <source>
        <strain evidence="3">PEST</strain>
    </source>
</reference>
<dbReference type="OMA" id="MKRIPRF"/>
<protein>
    <submittedName>
        <fullName evidence="2">AGAP012617-PA</fullName>
    </submittedName>
</protein>
<keyword evidence="4" id="KW-1185">Reference proteome</keyword>
<dbReference type="InterPro" id="IPR036697">
    <property type="entry name" value="Hemocyanin_N_sf"/>
</dbReference>
<reference evidence="2" key="5">
    <citation type="submission" date="2011-05" db="EMBL/GenBank/DDBJ databases">
        <authorList>
            <consortium name="VectorBase"/>
        </authorList>
    </citation>
    <scope>NUCLEOTIDE SEQUENCE</scope>
    <source>
        <strain evidence="2">PEST</strain>
    </source>
</reference>
<dbReference type="STRING" id="7165.A0NB46"/>
<evidence type="ECO:0000313" key="3">
    <source>
        <dbReference type="EnsemblMetazoa" id="AGAP012617-PA"/>
    </source>
</evidence>
<reference evidence="2" key="2">
    <citation type="submission" date="2002-03" db="EMBL/GenBank/DDBJ databases">
        <authorList>
            <consortium name="The Anopheles Genome Sequencing Consortium"/>
        </authorList>
    </citation>
    <scope>NUCLEOTIDE SEQUENCE</scope>
    <source>
        <strain evidence="2">PEST</strain>
    </source>
</reference>
<dbReference type="PANTHER" id="PTHR11511:SF24">
    <property type="entry name" value="GH04080P"/>
    <property type="match status" value="1"/>
</dbReference>
<dbReference type="Gene3D" id="1.20.1370.10">
    <property type="entry name" value="Hemocyanin, N-terminal domain"/>
    <property type="match status" value="1"/>
</dbReference>
<reference evidence="2 4" key="1">
    <citation type="journal article" date="2002" name="Science">
        <title>The genome sequence of the malaria mosquito Anopheles gambiae.</title>
        <authorList>
            <person name="Holt R.A."/>
            <person name="Subramanian G.M."/>
            <person name="Halpern A."/>
            <person name="Sutton G.G."/>
            <person name="Charlab R."/>
            <person name="Nusskern D.R."/>
            <person name="Wincker P."/>
            <person name="Clark A.G."/>
            <person name="Ribeiro J.M."/>
            <person name="Wides R."/>
            <person name="Salzberg S.L."/>
            <person name="Loftus B."/>
            <person name="Yandell M."/>
            <person name="Majoros W.H."/>
            <person name="Rusch D.B."/>
            <person name="Lai Z."/>
            <person name="Kraft C.L."/>
            <person name="Abril J.F."/>
            <person name="Anthouard V."/>
            <person name="Arensburger P."/>
            <person name="Atkinson P.W."/>
            <person name="Baden H."/>
            <person name="de Berardinis V."/>
            <person name="Baldwin D."/>
            <person name="Benes V."/>
            <person name="Biedler J."/>
            <person name="Blass C."/>
            <person name="Bolanos R."/>
            <person name="Boscus D."/>
            <person name="Barnstead M."/>
            <person name="Cai S."/>
            <person name="Center A."/>
            <person name="Chaturverdi K."/>
            <person name="Christophides G.K."/>
            <person name="Chrystal M.A."/>
            <person name="Clamp M."/>
            <person name="Cravchik A."/>
            <person name="Curwen V."/>
            <person name="Dana A."/>
            <person name="Delcher A."/>
            <person name="Dew I."/>
            <person name="Evans C.A."/>
            <person name="Flanigan M."/>
            <person name="Grundschober-Freimoser A."/>
            <person name="Friedli L."/>
            <person name="Gu Z."/>
            <person name="Guan P."/>
            <person name="Guigo R."/>
            <person name="Hillenmeyer M.E."/>
            <person name="Hladun S.L."/>
            <person name="Hogan J.R."/>
            <person name="Hong Y.S."/>
            <person name="Hoover J."/>
            <person name="Jaillon O."/>
            <person name="Ke Z."/>
            <person name="Kodira C."/>
            <person name="Kokoza E."/>
            <person name="Koutsos A."/>
            <person name="Letunic I."/>
            <person name="Levitsky A."/>
            <person name="Liang Y."/>
            <person name="Lin J.J."/>
            <person name="Lobo N.F."/>
            <person name="Lopez J.R."/>
            <person name="Malek J.A."/>
            <person name="McIntosh T.C."/>
            <person name="Meister S."/>
            <person name="Miller J."/>
            <person name="Mobarry C."/>
            <person name="Mongin E."/>
            <person name="Murphy S.D."/>
            <person name="O'Brochta D.A."/>
            <person name="Pfannkoch C."/>
            <person name="Qi R."/>
            <person name="Regier M.A."/>
            <person name="Remington K."/>
            <person name="Shao H."/>
            <person name="Sharakhova M.V."/>
            <person name="Sitter C.D."/>
            <person name="Shetty J."/>
            <person name="Smith T.J."/>
            <person name="Strong R."/>
            <person name="Sun J."/>
            <person name="Thomasova D."/>
            <person name="Ton L.Q."/>
            <person name="Topalis P."/>
            <person name="Tu Z."/>
            <person name="Unger M.F."/>
            <person name="Walenz B."/>
            <person name="Wang A."/>
            <person name="Wang J."/>
            <person name="Wang M."/>
            <person name="Wang X."/>
            <person name="Woodford K.J."/>
            <person name="Wortman J.R."/>
            <person name="Wu M."/>
            <person name="Yao A."/>
            <person name="Zdobnov E.M."/>
            <person name="Zhang H."/>
            <person name="Zhao Q."/>
            <person name="Zhao S."/>
            <person name="Zhu S.C."/>
            <person name="Zhimulev I."/>
            <person name="Coluzzi M."/>
            <person name="della Torre A."/>
            <person name="Roth C.W."/>
            <person name="Louis C."/>
            <person name="Kalush F."/>
            <person name="Mural R.J."/>
            <person name="Myers E.W."/>
            <person name="Adams M.D."/>
            <person name="Smith H.O."/>
            <person name="Broder S."/>
            <person name="Gardner M.J."/>
            <person name="Fraser C.M."/>
            <person name="Birney E."/>
            <person name="Bork P."/>
            <person name="Brey P.T."/>
            <person name="Venter J.C."/>
            <person name="Weissenbach J."/>
            <person name="Kafatos F.C."/>
            <person name="Collins F.H."/>
            <person name="Hoffman S.L."/>
        </authorList>
    </citation>
    <scope>NUCLEOTIDE SEQUENCE [LARGE SCALE GENOMIC DNA]</scope>
    <source>
        <strain evidence="2 4">PEST</strain>
    </source>
</reference>
<dbReference type="SUPFAM" id="SSF48050">
    <property type="entry name" value="Hemocyanin, N-terminal domain"/>
    <property type="match status" value="1"/>
</dbReference>
<dbReference type="EMBL" id="AAAB01008534">
    <property type="protein sequence ID" value="EAU77791.1"/>
    <property type="molecule type" value="Genomic_DNA"/>
</dbReference>
<sequence>MTDINTRFRGLLQRPYEPTFVPKNNGQLYFDVPDTYLTDHYRPFGAALQNRFGTNAQTRIPLPNITAPDLAYADAVSRRGGFSIFHPSHQRVASQLIELFLEQSNPDALTAMAVFVRDRVNGPLFQYALSVALMHRTDTRDVEIPSFFGAVPRSVR</sequence>
<feature type="domain" description="Hemocyanin N-terminal" evidence="1">
    <location>
        <begin position="27"/>
        <end position="140"/>
    </location>
</feature>
<dbReference type="eggNOG" id="ENOG502QQCG">
    <property type="taxonomic scope" value="Eukaryota"/>
</dbReference>
<evidence type="ECO:0000259" key="1">
    <source>
        <dbReference type="Pfam" id="PF03722"/>
    </source>
</evidence>
<gene>
    <name evidence="2" type="ORF">AgaP_AGAP012617</name>
</gene>
<dbReference type="PaxDb" id="7165-AGAP012617-PA"/>
<evidence type="ECO:0000313" key="4">
    <source>
        <dbReference type="Proteomes" id="UP000007062"/>
    </source>
</evidence>
<dbReference type="Proteomes" id="UP000007062">
    <property type="component" value="Unassembled WGS sequence"/>
</dbReference>
<dbReference type="Pfam" id="PF03722">
    <property type="entry name" value="Hemocyanin_N"/>
    <property type="match status" value="1"/>
</dbReference>
<dbReference type="InterPro" id="IPR013788">
    <property type="entry name" value="Hemocyanin/hexamerin"/>
</dbReference>
<evidence type="ECO:0000313" key="2">
    <source>
        <dbReference type="EMBL" id="EAU77791.1"/>
    </source>
</evidence>
<dbReference type="VEuPathDB" id="VectorBase:AGAP012617"/>
<dbReference type="InterPro" id="IPR005204">
    <property type="entry name" value="Hemocyanin_N"/>
</dbReference>